<name>A0A9N9GVA5_9GLOM</name>
<dbReference type="Proteomes" id="UP000789759">
    <property type="component" value="Unassembled WGS sequence"/>
</dbReference>
<dbReference type="AlphaFoldDB" id="A0A9N9GVA5"/>
<reference evidence="1" key="1">
    <citation type="submission" date="2021-06" db="EMBL/GenBank/DDBJ databases">
        <authorList>
            <person name="Kallberg Y."/>
            <person name="Tangrot J."/>
            <person name="Rosling A."/>
        </authorList>
    </citation>
    <scope>NUCLEOTIDE SEQUENCE</scope>
    <source>
        <strain evidence="1">FL966</strain>
    </source>
</reference>
<accession>A0A9N9GVA5</accession>
<organism evidence="1 2">
    <name type="scientific">Cetraspora pellucida</name>
    <dbReference type="NCBI Taxonomy" id="1433469"/>
    <lineage>
        <taxon>Eukaryota</taxon>
        <taxon>Fungi</taxon>
        <taxon>Fungi incertae sedis</taxon>
        <taxon>Mucoromycota</taxon>
        <taxon>Glomeromycotina</taxon>
        <taxon>Glomeromycetes</taxon>
        <taxon>Diversisporales</taxon>
        <taxon>Gigasporaceae</taxon>
        <taxon>Cetraspora</taxon>
    </lineage>
</organism>
<evidence type="ECO:0000313" key="2">
    <source>
        <dbReference type="Proteomes" id="UP000789759"/>
    </source>
</evidence>
<proteinExistence type="predicted"/>
<dbReference type="OrthoDB" id="2409716at2759"/>
<evidence type="ECO:0000313" key="1">
    <source>
        <dbReference type="EMBL" id="CAG8629039.1"/>
    </source>
</evidence>
<gene>
    <name evidence="1" type="ORF">CPELLU_LOCUS8295</name>
</gene>
<dbReference type="EMBL" id="CAJVQA010005847">
    <property type="protein sequence ID" value="CAG8629039.1"/>
    <property type="molecule type" value="Genomic_DNA"/>
</dbReference>
<comment type="caution">
    <text evidence="1">The sequence shown here is derived from an EMBL/GenBank/DDBJ whole genome shotgun (WGS) entry which is preliminary data.</text>
</comment>
<protein>
    <submittedName>
        <fullName evidence="1">16712_t:CDS:1</fullName>
    </submittedName>
</protein>
<sequence length="315" mass="36904">MDNDLTDFNIKWIKPLRKDRLFTIIYNTYQLQNDKTFRLVPNKETILAELWDWARQISSLPSEKQTCTSLICHLRKNIQGIVHALKTDFPELQIKEYYEPIPKYDENVILLFQVVKVNSAIVKAEEILAITNATIVNYETAEFLENKLKKTLEEICSLDRHHIADCYGILPELLTEKFILKICISARDIDNRVKYKADNVKMCIDSPKVISYLQDLVFRMARVFDNTDALCRAKKSGLKTIRAKLGLLNSALYAIYELKFKAIDKNARYYYLVSSFDDEDAPKLPLYQTREEIYWVNEKDTRYGYSKLLLDEILI</sequence>
<keyword evidence="2" id="KW-1185">Reference proteome</keyword>